<accession>A0A8S3SVR4</accession>
<dbReference type="SUPFAM" id="SSF56436">
    <property type="entry name" value="C-type lectin-like"/>
    <property type="match status" value="1"/>
</dbReference>
<dbReference type="CDD" id="cd00037">
    <property type="entry name" value="CLECT"/>
    <property type="match status" value="1"/>
</dbReference>
<dbReference type="Gene3D" id="3.10.100.10">
    <property type="entry name" value="Mannose-Binding Protein A, subunit A"/>
    <property type="match status" value="1"/>
</dbReference>
<dbReference type="InterPro" id="IPR018378">
    <property type="entry name" value="C-type_lectin_CS"/>
</dbReference>
<feature type="domain" description="C-type lectin" evidence="3">
    <location>
        <begin position="12"/>
        <end position="79"/>
    </location>
</feature>
<evidence type="ECO:0000313" key="5">
    <source>
        <dbReference type="Proteomes" id="UP000683360"/>
    </source>
</evidence>
<evidence type="ECO:0000256" key="2">
    <source>
        <dbReference type="SAM" id="MobiDB-lite"/>
    </source>
</evidence>
<evidence type="ECO:0000256" key="1">
    <source>
        <dbReference type="ARBA" id="ARBA00023157"/>
    </source>
</evidence>
<gene>
    <name evidence="4" type="ORF">MEDL_35885</name>
</gene>
<dbReference type="Proteomes" id="UP000683360">
    <property type="component" value="Unassembled WGS sequence"/>
</dbReference>
<feature type="compositionally biased region" description="Pro residues" evidence="2">
    <location>
        <begin position="358"/>
        <end position="371"/>
    </location>
</feature>
<dbReference type="PROSITE" id="PS00615">
    <property type="entry name" value="C_TYPE_LECTIN_1"/>
    <property type="match status" value="1"/>
</dbReference>
<dbReference type="OrthoDB" id="6077228at2759"/>
<sequence length="517" mass="59676">MVLTIYLFVGSYWTDGTDDFQEGEWEWPSSGQLFNFTNWYHGQPDNQHSQGEDCLAIHAQLSSTWFDDQCILKQKYVCYERKTTRQHRMEYKYDEDSELNLKDYFDKYKNKLPQLAIITGGVYGKTKFDDVASDQVVRLHRYITQKRVMAKRSTTREQFFSIPVDSDLKFQVVKGRNKLGPEENFKTILKNNKLPVFVNFTSSRKHNDITVGPEGTAQLLITEEFNEYYFQGHCLLDGYIKPDDTTTIIVIPDITIVNIDGIEDQTKEKFQEYLKKMDEQVKSITKFNDHDVDTEIRIIEEKKEASKTSTDADSGEDYDYIEPPLPAPRKQSSSDEKPKTTSVGRPLPNIPNDKETPSLPPRGPLPLPPSNEVPDKKEQKKHRPYENNNVQHVNPIVKCEENEAIYEPDIYGDDDSLDGHAVFDVTSQMKSPKVDNTQNDNEVGNDAHDIGNKNISDVGDILNKLKLEKYSVLFEEDMVDGMTLKNFSEGELKEEYKMRHAEAVRLMNYVRHGHIPK</sequence>
<dbReference type="InterPro" id="IPR016187">
    <property type="entry name" value="CTDL_fold"/>
</dbReference>
<protein>
    <recommendedName>
        <fullName evidence="3">C-type lectin domain-containing protein</fullName>
    </recommendedName>
</protein>
<dbReference type="InterPro" id="IPR052281">
    <property type="entry name" value="GAREM"/>
</dbReference>
<dbReference type="InterPro" id="IPR013761">
    <property type="entry name" value="SAM/pointed_sf"/>
</dbReference>
<dbReference type="CDD" id="cd09487">
    <property type="entry name" value="SAM_superfamily"/>
    <property type="match status" value="1"/>
</dbReference>
<evidence type="ECO:0000259" key="3">
    <source>
        <dbReference type="PROSITE" id="PS50041"/>
    </source>
</evidence>
<feature type="region of interest" description="Disordered" evidence="2">
    <location>
        <begin position="429"/>
        <end position="449"/>
    </location>
</feature>
<organism evidence="4 5">
    <name type="scientific">Mytilus edulis</name>
    <name type="common">Blue mussel</name>
    <dbReference type="NCBI Taxonomy" id="6550"/>
    <lineage>
        <taxon>Eukaryota</taxon>
        <taxon>Metazoa</taxon>
        <taxon>Spiralia</taxon>
        <taxon>Lophotrochozoa</taxon>
        <taxon>Mollusca</taxon>
        <taxon>Bivalvia</taxon>
        <taxon>Autobranchia</taxon>
        <taxon>Pteriomorphia</taxon>
        <taxon>Mytilida</taxon>
        <taxon>Mytiloidea</taxon>
        <taxon>Mytilidae</taxon>
        <taxon>Mytilinae</taxon>
        <taxon>Mytilus</taxon>
    </lineage>
</organism>
<dbReference type="PROSITE" id="PS50041">
    <property type="entry name" value="C_TYPE_LECTIN_2"/>
    <property type="match status" value="1"/>
</dbReference>
<comment type="caution">
    <text evidence="4">The sequence shown here is derived from an EMBL/GenBank/DDBJ whole genome shotgun (WGS) entry which is preliminary data.</text>
</comment>
<dbReference type="PANTHER" id="PTHR14454">
    <property type="entry name" value="GRB2-ASSOCIATED AND REGULATOR OF MAPK PROTEIN FAMILY MEMBER"/>
    <property type="match status" value="1"/>
</dbReference>
<feature type="region of interest" description="Disordered" evidence="2">
    <location>
        <begin position="303"/>
        <end position="389"/>
    </location>
</feature>
<proteinExistence type="predicted"/>
<dbReference type="PANTHER" id="PTHR14454:SF11">
    <property type="entry name" value="SERRANO, ISOFORM F"/>
    <property type="match status" value="1"/>
</dbReference>
<keyword evidence="1" id="KW-1015">Disulfide bond</keyword>
<evidence type="ECO:0000313" key="4">
    <source>
        <dbReference type="EMBL" id="CAG2222553.1"/>
    </source>
</evidence>
<dbReference type="AlphaFoldDB" id="A0A8S3SVR4"/>
<name>A0A8S3SVR4_MYTED</name>
<dbReference type="Pfam" id="PF00059">
    <property type="entry name" value="Lectin_C"/>
    <property type="match status" value="1"/>
</dbReference>
<dbReference type="EMBL" id="CAJPWZ010001756">
    <property type="protein sequence ID" value="CAG2222553.1"/>
    <property type="molecule type" value="Genomic_DNA"/>
</dbReference>
<reference evidence="4" key="1">
    <citation type="submission" date="2021-03" db="EMBL/GenBank/DDBJ databases">
        <authorList>
            <person name="Bekaert M."/>
        </authorList>
    </citation>
    <scope>NUCLEOTIDE SEQUENCE</scope>
</reference>
<dbReference type="Gene3D" id="1.10.150.50">
    <property type="entry name" value="Transcription Factor, Ets-1"/>
    <property type="match status" value="1"/>
</dbReference>
<keyword evidence="5" id="KW-1185">Reference proteome</keyword>
<feature type="compositionally biased region" description="Polar residues" evidence="2">
    <location>
        <begin position="429"/>
        <end position="442"/>
    </location>
</feature>
<dbReference type="InterPro" id="IPR016186">
    <property type="entry name" value="C-type_lectin-like/link_sf"/>
</dbReference>
<dbReference type="InterPro" id="IPR001304">
    <property type="entry name" value="C-type_lectin-like"/>
</dbReference>